<name>A0A5A7TUR0_CUCMM</name>
<evidence type="ECO:0000313" key="4">
    <source>
        <dbReference type="Proteomes" id="UP000321947"/>
    </source>
</evidence>
<reference evidence="3 4" key="1">
    <citation type="submission" date="2019-08" db="EMBL/GenBank/DDBJ databases">
        <title>Draft genome sequences of two oriental melons (Cucumis melo L. var makuwa).</title>
        <authorList>
            <person name="Kwon S.-Y."/>
        </authorList>
    </citation>
    <scope>NUCLEOTIDE SEQUENCE [LARGE SCALE GENOMIC DNA]</scope>
    <source>
        <strain evidence="4">cv. Chang Bougi</strain>
        <strain evidence="3">cv. SW 3</strain>
        <tissue evidence="1">Leaf</tissue>
    </source>
</reference>
<gene>
    <name evidence="2" type="ORF">E5676_scaffold298G00920</name>
    <name evidence="1" type="ORF">E6C27_scaffold230G00360</name>
</gene>
<proteinExistence type="predicted"/>
<comment type="caution">
    <text evidence="1">The sequence shown here is derived from an EMBL/GenBank/DDBJ whole genome shotgun (WGS) entry which is preliminary data.</text>
</comment>
<dbReference type="Proteomes" id="UP000321947">
    <property type="component" value="Unassembled WGS sequence"/>
</dbReference>
<organism evidence="1 3">
    <name type="scientific">Cucumis melo var. makuwa</name>
    <name type="common">Oriental melon</name>
    <dbReference type="NCBI Taxonomy" id="1194695"/>
    <lineage>
        <taxon>Eukaryota</taxon>
        <taxon>Viridiplantae</taxon>
        <taxon>Streptophyta</taxon>
        <taxon>Embryophyta</taxon>
        <taxon>Tracheophyta</taxon>
        <taxon>Spermatophyta</taxon>
        <taxon>Magnoliopsida</taxon>
        <taxon>eudicotyledons</taxon>
        <taxon>Gunneridae</taxon>
        <taxon>Pentapetalae</taxon>
        <taxon>rosids</taxon>
        <taxon>fabids</taxon>
        <taxon>Cucurbitales</taxon>
        <taxon>Cucurbitaceae</taxon>
        <taxon>Benincaseae</taxon>
        <taxon>Cucumis</taxon>
    </lineage>
</organism>
<dbReference type="AlphaFoldDB" id="A0A5A7TUR0"/>
<evidence type="ECO:0000313" key="2">
    <source>
        <dbReference type="EMBL" id="TYK03267.1"/>
    </source>
</evidence>
<evidence type="ECO:0000313" key="3">
    <source>
        <dbReference type="Proteomes" id="UP000321393"/>
    </source>
</evidence>
<dbReference type="EMBL" id="SSTD01015292">
    <property type="protein sequence ID" value="TYK03267.1"/>
    <property type="molecule type" value="Genomic_DNA"/>
</dbReference>
<dbReference type="Proteomes" id="UP000321393">
    <property type="component" value="Unassembled WGS sequence"/>
</dbReference>
<dbReference type="EMBL" id="SSTE01013576">
    <property type="protein sequence ID" value="KAA0046880.1"/>
    <property type="molecule type" value="Genomic_DNA"/>
</dbReference>
<sequence>MEGVGAMIFEGTTHLADMKKWLSFDEESFKLTKHPKDLEMRLATSLLQGNLEDWWVLYAIKE</sequence>
<evidence type="ECO:0000313" key="1">
    <source>
        <dbReference type="EMBL" id="KAA0046880.1"/>
    </source>
</evidence>
<protein>
    <submittedName>
        <fullName evidence="1">Uncharacterized protein</fullName>
    </submittedName>
</protein>
<accession>A0A5A7TUR0</accession>